<dbReference type="OrthoDB" id="5497412at2"/>
<feature type="transmembrane region" description="Helical" evidence="1">
    <location>
        <begin position="229"/>
        <end position="250"/>
    </location>
</feature>
<feature type="transmembrane region" description="Helical" evidence="1">
    <location>
        <begin position="6"/>
        <end position="25"/>
    </location>
</feature>
<name>A0A5E8HCX6_9LEPT</name>
<feature type="transmembrane region" description="Helical" evidence="1">
    <location>
        <begin position="174"/>
        <end position="192"/>
    </location>
</feature>
<keyword evidence="1" id="KW-0472">Membrane</keyword>
<dbReference type="STRING" id="1249483.LEP1GSC202_2823"/>
<evidence type="ECO:0000256" key="1">
    <source>
        <dbReference type="SAM" id="Phobius"/>
    </source>
</evidence>
<evidence type="ECO:0000313" key="4">
    <source>
        <dbReference type="Proteomes" id="UP000013996"/>
    </source>
</evidence>
<dbReference type="GO" id="GO:0006355">
    <property type="term" value="P:regulation of DNA-templated transcription"/>
    <property type="evidence" value="ECO:0007669"/>
    <property type="project" value="InterPro"/>
</dbReference>
<proteinExistence type="predicted"/>
<evidence type="ECO:0000313" key="3">
    <source>
        <dbReference type="EMBL" id="EOQ88722.1"/>
    </source>
</evidence>
<feature type="transmembrane region" description="Helical" evidence="1">
    <location>
        <begin position="138"/>
        <end position="162"/>
    </location>
</feature>
<dbReference type="SUPFAM" id="SSF46894">
    <property type="entry name" value="C-terminal effector domain of the bipartite response regulators"/>
    <property type="match status" value="1"/>
</dbReference>
<dbReference type="InterPro" id="IPR016032">
    <property type="entry name" value="Sig_transdc_resp-reg_C-effctor"/>
</dbReference>
<sequence>MIGELQIPILLSFAALVSNLSVFISSAKIKYPIFVSLRWISITLILGNLFLIGVFKSETEKEAYLAFHLFRCVIFCIPYLFLKMSHKLSGRSQSTILIKVTLIITLIYLLLINIDYILDQSFLIVGWIHYDWGYWPILQLRAKILIGIGFFLPFFISLYLLVRPIEVIEKDFSIFSYLLLVWWIGFAFNFLALYGVAIFPFGMAIDTIISTIFSILLTKNWNQHKFHYFTEFLSMFGTTILCFIFLQWTLNSNPSIQYFISFIIGMVFFYFLFQLIQKFNSKSIGFDFKSHEGLIGGNAFQENTNASQIISKLNSYQLTKKEIEIAQMMIRGFSKKQIRFYLDISDGTFRNHLSSMYSKTIDSESPNTTGDKFQRFLYFLSKTISNS</sequence>
<reference evidence="3 4" key="1">
    <citation type="submission" date="2013-04" db="EMBL/GenBank/DDBJ databases">
        <authorList>
            <person name="Harkins D.M."/>
            <person name="Durkin A.S."/>
            <person name="Brinkac L.M."/>
            <person name="Haft D.H."/>
            <person name="Selengut J.D."/>
            <person name="Sanka R."/>
            <person name="DePew J."/>
            <person name="Purushe J."/>
            <person name="Hartskeerl R.A."/>
            <person name="Ahmed A."/>
            <person name="van der Linden H."/>
            <person name="Goris M.G.A."/>
            <person name="Vinetz J.M."/>
            <person name="Sutton G.G."/>
            <person name="Nierman W.C."/>
            <person name="Fouts D.E."/>
        </authorList>
    </citation>
    <scope>NUCLEOTIDE SEQUENCE [LARGE SCALE GENOMIC DNA]</scope>
    <source>
        <strain evidence="3 4">Sao Paulo</strain>
    </source>
</reference>
<evidence type="ECO:0000259" key="2">
    <source>
        <dbReference type="Pfam" id="PF00196"/>
    </source>
</evidence>
<feature type="domain" description="HTH luxR-type" evidence="2">
    <location>
        <begin position="317"/>
        <end position="359"/>
    </location>
</feature>
<keyword evidence="1" id="KW-1133">Transmembrane helix</keyword>
<feature type="transmembrane region" description="Helical" evidence="1">
    <location>
        <begin position="37"/>
        <end position="57"/>
    </location>
</feature>
<dbReference type="EMBL" id="AOGX02000016">
    <property type="protein sequence ID" value="EOQ88722.1"/>
    <property type="molecule type" value="Genomic_DNA"/>
</dbReference>
<dbReference type="AlphaFoldDB" id="A0A5E8HCX6"/>
<dbReference type="RefSeq" id="WP_015677795.1">
    <property type="nucleotide sequence ID" value="NZ_AOGX02000016.1"/>
</dbReference>
<organism evidence="3 4">
    <name type="scientific">Leptospira yanagawae serovar Saopaulo str. Sao Paulo = ATCC 700523</name>
    <dbReference type="NCBI Taxonomy" id="1249483"/>
    <lineage>
        <taxon>Bacteria</taxon>
        <taxon>Pseudomonadati</taxon>
        <taxon>Spirochaetota</taxon>
        <taxon>Spirochaetia</taxon>
        <taxon>Leptospirales</taxon>
        <taxon>Leptospiraceae</taxon>
        <taxon>Leptospira</taxon>
    </lineage>
</organism>
<dbReference type="PRINTS" id="PR00038">
    <property type="entry name" value="HTHLUXR"/>
</dbReference>
<dbReference type="Gene3D" id="1.10.10.10">
    <property type="entry name" value="Winged helix-like DNA-binding domain superfamily/Winged helix DNA-binding domain"/>
    <property type="match status" value="1"/>
</dbReference>
<accession>A0A5E8HCX6</accession>
<gene>
    <name evidence="3" type="ORF">LEP1GSC202_2823</name>
</gene>
<feature type="transmembrane region" description="Helical" evidence="1">
    <location>
        <begin position="256"/>
        <end position="273"/>
    </location>
</feature>
<protein>
    <submittedName>
        <fullName evidence="3">Transcriptional regulator, LuxR family</fullName>
    </submittedName>
</protein>
<dbReference type="Proteomes" id="UP000013996">
    <property type="component" value="Unassembled WGS sequence"/>
</dbReference>
<comment type="caution">
    <text evidence="3">The sequence shown here is derived from an EMBL/GenBank/DDBJ whole genome shotgun (WGS) entry which is preliminary data.</text>
</comment>
<dbReference type="GO" id="GO:0003677">
    <property type="term" value="F:DNA binding"/>
    <property type="evidence" value="ECO:0007669"/>
    <property type="project" value="InterPro"/>
</dbReference>
<feature type="transmembrane region" description="Helical" evidence="1">
    <location>
        <begin position="198"/>
        <end position="217"/>
    </location>
</feature>
<feature type="transmembrane region" description="Helical" evidence="1">
    <location>
        <begin position="94"/>
        <end position="118"/>
    </location>
</feature>
<dbReference type="InterPro" id="IPR000792">
    <property type="entry name" value="Tscrpt_reg_LuxR_C"/>
</dbReference>
<dbReference type="InterPro" id="IPR036388">
    <property type="entry name" value="WH-like_DNA-bd_sf"/>
</dbReference>
<feature type="transmembrane region" description="Helical" evidence="1">
    <location>
        <begin position="63"/>
        <end position="82"/>
    </location>
</feature>
<keyword evidence="1" id="KW-0812">Transmembrane</keyword>
<dbReference type="Pfam" id="PF00196">
    <property type="entry name" value="GerE"/>
    <property type="match status" value="1"/>
</dbReference>